<dbReference type="GO" id="GO:0005576">
    <property type="term" value="C:extracellular region"/>
    <property type="evidence" value="ECO:0007669"/>
    <property type="project" value="TreeGrafter"/>
</dbReference>
<dbReference type="PROSITE" id="PS51125">
    <property type="entry name" value="NHL"/>
    <property type="match status" value="2"/>
</dbReference>
<dbReference type="SUPFAM" id="SSF50956">
    <property type="entry name" value="Thermostable phytase (3-phytase)"/>
    <property type="match status" value="1"/>
</dbReference>
<evidence type="ECO:0000256" key="4">
    <source>
        <dbReference type="PROSITE-ProRule" id="PRU00504"/>
    </source>
</evidence>
<evidence type="ECO:0000256" key="1">
    <source>
        <dbReference type="ARBA" id="ARBA00022729"/>
    </source>
</evidence>
<feature type="repeat" description="NHL" evidence="4">
    <location>
        <begin position="391"/>
        <end position="421"/>
    </location>
</feature>
<evidence type="ECO:0000313" key="6">
    <source>
        <dbReference type="Proteomes" id="UP000663891"/>
    </source>
</evidence>
<evidence type="ECO:0000313" key="5">
    <source>
        <dbReference type="EMBL" id="CAF0954199.1"/>
    </source>
</evidence>
<dbReference type="Proteomes" id="UP000663891">
    <property type="component" value="Unassembled WGS sequence"/>
</dbReference>
<reference evidence="5" key="1">
    <citation type="submission" date="2021-02" db="EMBL/GenBank/DDBJ databases">
        <authorList>
            <person name="Nowell W R."/>
        </authorList>
    </citation>
    <scope>NUCLEOTIDE SEQUENCE</scope>
</reference>
<proteinExistence type="predicted"/>
<keyword evidence="3" id="KW-0325">Glycoprotein</keyword>
<dbReference type="InterPro" id="IPR011042">
    <property type="entry name" value="6-blade_b-propeller_TolB-like"/>
</dbReference>
<keyword evidence="2" id="KW-0677">Repeat</keyword>
<dbReference type="PANTHER" id="PTHR10680">
    <property type="entry name" value="PEPTIDYL-GLYCINE ALPHA-AMIDATING MONOOXYGENASE"/>
    <property type="match status" value="1"/>
</dbReference>
<dbReference type="InterPro" id="IPR001258">
    <property type="entry name" value="NHL_repeat"/>
</dbReference>
<evidence type="ECO:0000256" key="3">
    <source>
        <dbReference type="ARBA" id="ARBA00023180"/>
    </source>
</evidence>
<organism evidence="5 6">
    <name type="scientific">Adineta steineri</name>
    <dbReference type="NCBI Taxonomy" id="433720"/>
    <lineage>
        <taxon>Eukaryota</taxon>
        <taxon>Metazoa</taxon>
        <taxon>Spiralia</taxon>
        <taxon>Gnathifera</taxon>
        <taxon>Rotifera</taxon>
        <taxon>Eurotatoria</taxon>
        <taxon>Bdelloidea</taxon>
        <taxon>Adinetida</taxon>
        <taxon>Adinetidae</taxon>
        <taxon>Adineta</taxon>
    </lineage>
</organism>
<dbReference type="EMBL" id="CAJNON010000093">
    <property type="protein sequence ID" value="CAF0954199.1"/>
    <property type="molecule type" value="Genomic_DNA"/>
</dbReference>
<keyword evidence="1" id="KW-0732">Signal</keyword>
<gene>
    <name evidence="5" type="ORF">VCS650_LOCUS12239</name>
</gene>
<evidence type="ECO:0000256" key="2">
    <source>
        <dbReference type="ARBA" id="ARBA00022737"/>
    </source>
</evidence>
<sequence>MHENPADFEHLLFYYWPYLFAFVDPITATTLSKVSIRNWLISSSSINSFDFELQYLIDLNRFFSNEYRDSIPQSSTTTSGIDLVTQYFFGCYPLLCRLLRDSLLRQQKCNASRSYLIHQNLCPNSYPTNHTTISTATISKSPITTSPKSHFPISVPTISWNPITPLYKMLTQPQSPIKQKQIQTKKNKFQQFSITVAGGNGKGEELNQLSNPQGIFIDYDKSIYIADQWNHRIVKWELNSNTGQIIGGGNENNQLNSPTDILFDKENNSFIISDMGNNRVVRYSDRNQTNQQIIISNIICWGLTIDKDGFLYVSDWENNEVRRWKQGDKKGELVAGGNGKGNHFNQLDYPTFIFADKDYSLYISDNENHRVMKWKKDAKEGIIVAGGNGQGNSLKQLSNPQGVIVDRLGQIYVADFSNHRVMRWCEGDKEGEIVVGENGSGIQLNQLNWPTGLSFDDEENLYVADAGNHRIQKFVIDLN</sequence>
<protein>
    <submittedName>
        <fullName evidence="5">Uncharacterized protein</fullName>
    </submittedName>
</protein>
<dbReference type="PANTHER" id="PTHR10680:SF28">
    <property type="entry name" value="SMP-30_GLUCONOLACTONASE_LRE-LIKE REGION DOMAIN-CONTAINING PROTEIN"/>
    <property type="match status" value="1"/>
</dbReference>
<dbReference type="Gene3D" id="2.120.10.30">
    <property type="entry name" value="TolB, C-terminal domain"/>
    <property type="match status" value="2"/>
</dbReference>
<name>A0A814DEA9_9BILA</name>
<feature type="repeat" description="NHL" evidence="4">
    <location>
        <begin position="446"/>
        <end position="477"/>
    </location>
</feature>
<dbReference type="Pfam" id="PF01436">
    <property type="entry name" value="NHL"/>
    <property type="match status" value="2"/>
</dbReference>
<dbReference type="AlphaFoldDB" id="A0A814DEA9"/>
<comment type="caution">
    <text evidence="5">The sequence shown here is derived from an EMBL/GenBank/DDBJ whole genome shotgun (WGS) entry which is preliminary data.</text>
</comment>
<accession>A0A814DEA9</accession>
<dbReference type="CDD" id="cd05819">
    <property type="entry name" value="NHL"/>
    <property type="match status" value="1"/>
</dbReference>
<dbReference type="SUPFAM" id="SSF101898">
    <property type="entry name" value="NHL repeat"/>
    <property type="match status" value="1"/>
</dbReference>